<dbReference type="Proteomes" id="UP001375743">
    <property type="component" value="Unassembled WGS sequence"/>
</dbReference>
<comment type="similarity">
    <text evidence="1">Belongs to the short-chain dehydrogenases/reductases (SDR) family.</text>
</comment>
<dbReference type="EMBL" id="JBBLZC010000048">
    <property type="protein sequence ID" value="MEK0086153.1"/>
    <property type="molecule type" value="Genomic_DNA"/>
</dbReference>
<dbReference type="PANTHER" id="PTHR42879:SF6">
    <property type="entry name" value="NADPH-DEPENDENT REDUCTASE BACG"/>
    <property type="match status" value="1"/>
</dbReference>
<dbReference type="Gene3D" id="3.40.50.720">
    <property type="entry name" value="NAD(P)-binding Rossmann-like Domain"/>
    <property type="match status" value="1"/>
</dbReference>
<dbReference type="PRINTS" id="PR00081">
    <property type="entry name" value="GDHRDH"/>
</dbReference>
<dbReference type="InterPro" id="IPR002347">
    <property type="entry name" value="SDR_fam"/>
</dbReference>
<proteinExistence type="inferred from homology"/>
<dbReference type="PANTHER" id="PTHR42879">
    <property type="entry name" value="3-OXOACYL-(ACYL-CARRIER-PROTEIN) REDUCTASE"/>
    <property type="match status" value="1"/>
</dbReference>
<gene>
    <name evidence="2" type="ORF">U1T56_23600</name>
</gene>
<sequence>MTSDQNRSAAKTQAPVAVITAGGRGMGAAIARELHARGYRLALMSPSGSAEALAAELGGLSVRGSTENASDLKKLVDSAEEAFGRIDAVVNHTGHPPKGDLLDITDESWARGNEMMLLSVVRMARLVTPLMLRQGRGAFVNITTFAAFEPTLKFPVSCAYRAAVGAYTKLYADRYAADNIRMNALLPGYIDSLDHTPETAATVPMRRIGTVMEIARTAAFLLSDDAGYITGQNIRVDGGITRHV</sequence>
<evidence type="ECO:0000256" key="1">
    <source>
        <dbReference type="ARBA" id="ARBA00006484"/>
    </source>
</evidence>
<organism evidence="2 3">
    <name type="scientific">Benzoatithermus flavus</name>
    <dbReference type="NCBI Taxonomy" id="3108223"/>
    <lineage>
        <taxon>Bacteria</taxon>
        <taxon>Pseudomonadati</taxon>
        <taxon>Pseudomonadota</taxon>
        <taxon>Alphaproteobacteria</taxon>
        <taxon>Geminicoccales</taxon>
        <taxon>Geminicoccaceae</taxon>
        <taxon>Benzoatithermus</taxon>
    </lineage>
</organism>
<comment type="caution">
    <text evidence="2">The sequence shown here is derived from an EMBL/GenBank/DDBJ whole genome shotgun (WGS) entry which is preliminary data.</text>
</comment>
<dbReference type="InterPro" id="IPR050259">
    <property type="entry name" value="SDR"/>
</dbReference>
<evidence type="ECO:0000313" key="2">
    <source>
        <dbReference type="EMBL" id="MEK0086153.1"/>
    </source>
</evidence>
<name>A0ABU8XY59_9PROT</name>
<dbReference type="RefSeq" id="WP_418161996.1">
    <property type="nucleotide sequence ID" value="NZ_JBBLZC010000048.1"/>
</dbReference>
<dbReference type="InterPro" id="IPR036291">
    <property type="entry name" value="NAD(P)-bd_dom_sf"/>
</dbReference>
<reference evidence="2 3" key="1">
    <citation type="submission" date="2024-01" db="EMBL/GenBank/DDBJ databases">
        <title>Multi-omics insights into the function and evolution of sodium benzoate biodegradation pathways in Benzoatithermus flavus gen. nov., sp. nov. from hot spring.</title>
        <authorList>
            <person name="Hu C.-J."/>
            <person name="Li W.-J."/>
        </authorList>
    </citation>
    <scope>NUCLEOTIDE SEQUENCE [LARGE SCALE GENOMIC DNA]</scope>
    <source>
        <strain evidence="2 3">SYSU G07066</strain>
    </source>
</reference>
<keyword evidence="3" id="KW-1185">Reference proteome</keyword>
<evidence type="ECO:0000313" key="3">
    <source>
        <dbReference type="Proteomes" id="UP001375743"/>
    </source>
</evidence>
<accession>A0ABU8XY59</accession>
<dbReference type="SUPFAM" id="SSF51735">
    <property type="entry name" value="NAD(P)-binding Rossmann-fold domains"/>
    <property type="match status" value="1"/>
</dbReference>
<protein>
    <submittedName>
        <fullName evidence="2">SDR family oxidoreductase</fullName>
    </submittedName>
</protein>
<dbReference type="Pfam" id="PF13561">
    <property type="entry name" value="adh_short_C2"/>
    <property type="match status" value="1"/>
</dbReference>